<evidence type="ECO:0000313" key="1">
    <source>
        <dbReference type="EMBL" id="KAF7137659.1"/>
    </source>
</evidence>
<sequence length="390" mass="43292">MATAEATSTAISICNPTKYFKNTNSDHNENDHESMLLLPGLPNHLAQLCLSSLHPSLLHAVCRSWRRLIYSPSFPPFFSLYALLSPKIHHHQQYSKSIEFFSLDPVSSAWRRLPSPSPPLCLLHRHPSFISRTLPIQSLTVAGRLVLIAATDDQFLPALSSPLVFDPLSNSNHWFYGPPLPTPRRWCAAGSMGSAIYVASGIGSHYQSEVARSMEKWDMNKKDRDWKWEKMAALKDSSFSREDVQAIGYRGKLCMVNVKGKSVKQGSVYDVAKDQWEHMPEGMLAGWSGAVAATVDGGDEMFVVDEERGELRRYDANNDTWEVVLEESELLKGAEQIVAGRGRVCVVCGGSGRIVVVDVAARPPRTWVVNPPPEMGLVGVHILPRMSLSE</sequence>
<dbReference type="Gene3D" id="2.120.10.80">
    <property type="entry name" value="Kelch-type beta propeller"/>
    <property type="match status" value="1"/>
</dbReference>
<dbReference type="OrthoDB" id="1899182at2759"/>
<dbReference type="EMBL" id="WJXA01000007">
    <property type="protein sequence ID" value="KAF7137659.1"/>
    <property type="molecule type" value="Genomic_DNA"/>
</dbReference>
<dbReference type="SUPFAM" id="SSF117281">
    <property type="entry name" value="Kelch motif"/>
    <property type="match status" value="1"/>
</dbReference>
<dbReference type="InterPro" id="IPR015915">
    <property type="entry name" value="Kelch-typ_b-propeller"/>
</dbReference>
<accession>A0A834LK94</accession>
<protein>
    <recommendedName>
        <fullName evidence="3">F-box/kelch-repeat protein SKIP25</fullName>
    </recommendedName>
</protein>
<name>A0A834LK94_RHOSS</name>
<evidence type="ECO:0000313" key="2">
    <source>
        <dbReference type="Proteomes" id="UP000626092"/>
    </source>
</evidence>
<keyword evidence="2" id="KW-1185">Reference proteome</keyword>
<dbReference type="PANTHER" id="PTHR47590:SF7">
    <property type="entry name" value="OS06G0711700 PROTEIN"/>
    <property type="match status" value="1"/>
</dbReference>
<organism evidence="1 2">
    <name type="scientific">Rhododendron simsii</name>
    <name type="common">Sims's rhododendron</name>
    <dbReference type="NCBI Taxonomy" id="118357"/>
    <lineage>
        <taxon>Eukaryota</taxon>
        <taxon>Viridiplantae</taxon>
        <taxon>Streptophyta</taxon>
        <taxon>Embryophyta</taxon>
        <taxon>Tracheophyta</taxon>
        <taxon>Spermatophyta</taxon>
        <taxon>Magnoliopsida</taxon>
        <taxon>eudicotyledons</taxon>
        <taxon>Gunneridae</taxon>
        <taxon>Pentapetalae</taxon>
        <taxon>asterids</taxon>
        <taxon>Ericales</taxon>
        <taxon>Ericaceae</taxon>
        <taxon>Ericoideae</taxon>
        <taxon>Rhodoreae</taxon>
        <taxon>Rhododendron</taxon>
    </lineage>
</organism>
<dbReference type="PANTHER" id="PTHR47590">
    <property type="entry name" value="F-BOX/KELCH-REPEAT PROTEIN SKIP25"/>
    <property type="match status" value="1"/>
</dbReference>
<evidence type="ECO:0008006" key="3">
    <source>
        <dbReference type="Google" id="ProtNLM"/>
    </source>
</evidence>
<proteinExistence type="predicted"/>
<dbReference type="AlphaFoldDB" id="A0A834LK94"/>
<comment type="caution">
    <text evidence="1">The sequence shown here is derived from an EMBL/GenBank/DDBJ whole genome shotgun (WGS) entry which is preliminary data.</text>
</comment>
<reference evidence="1" key="1">
    <citation type="submission" date="2019-11" db="EMBL/GenBank/DDBJ databases">
        <authorList>
            <person name="Liu Y."/>
            <person name="Hou J."/>
            <person name="Li T.-Q."/>
            <person name="Guan C.-H."/>
            <person name="Wu X."/>
            <person name="Wu H.-Z."/>
            <person name="Ling F."/>
            <person name="Zhang R."/>
            <person name="Shi X.-G."/>
            <person name="Ren J.-P."/>
            <person name="Chen E.-F."/>
            <person name="Sun J.-M."/>
        </authorList>
    </citation>
    <scope>NUCLEOTIDE SEQUENCE</scope>
    <source>
        <strain evidence="1">Adult_tree_wgs_1</strain>
        <tissue evidence="1">Leaves</tissue>
    </source>
</reference>
<gene>
    <name evidence="1" type="ORF">RHSIM_Rhsim07G0046300</name>
</gene>
<dbReference type="Proteomes" id="UP000626092">
    <property type="component" value="Unassembled WGS sequence"/>
</dbReference>